<feature type="region of interest" description="Disordered" evidence="1">
    <location>
        <begin position="215"/>
        <end position="235"/>
    </location>
</feature>
<gene>
    <name evidence="3" type="ORF">QBC41DRAFT_319679</name>
</gene>
<dbReference type="AlphaFoldDB" id="A0AA40DAQ6"/>
<protein>
    <recommendedName>
        <fullName evidence="2">2EXR domain-containing protein</fullName>
    </recommendedName>
</protein>
<keyword evidence="4" id="KW-1185">Reference proteome</keyword>
<evidence type="ECO:0000259" key="2">
    <source>
        <dbReference type="Pfam" id="PF20150"/>
    </source>
</evidence>
<organism evidence="3 4">
    <name type="scientific">Cercophora samala</name>
    <dbReference type="NCBI Taxonomy" id="330535"/>
    <lineage>
        <taxon>Eukaryota</taxon>
        <taxon>Fungi</taxon>
        <taxon>Dikarya</taxon>
        <taxon>Ascomycota</taxon>
        <taxon>Pezizomycotina</taxon>
        <taxon>Sordariomycetes</taxon>
        <taxon>Sordariomycetidae</taxon>
        <taxon>Sordariales</taxon>
        <taxon>Lasiosphaeriaceae</taxon>
        <taxon>Cercophora</taxon>
    </lineage>
</organism>
<reference evidence="3" key="1">
    <citation type="submission" date="2023-06" db="EMBL/GenBank/DDBJ databases">
        <title>Genome-scale phylogeny and comparative genomics of the fungal order Sordariales.</title>
        <authorList>
            <consortium name="Lawrence Berkeley National Laboratory"/>
            <person name="Hensen N."/>
            <person name="Bonometti L."/>
            <person name="Westerberg I."/>
            <person name="Brannstrom I.O."/>
            <person name="Guillou S."/>
            <person name="Cros-Aarteil S."/>
            <person name="Calhoun S."/>
            <person name="Haridas S."/>
            <person name="Kuo A."/>
            <person name="Mondo S."/>
            <person name="Pangilinan J."/>
            <person name="Riley R."/>
            <person name="Labutti K."/>
            <person name="Andreopoulos B."/>
            <person name="Lipzen A."/>
            <person name="Chen C."/>
            <person name="Yanf M."/>
            <person name="Daum C."/>
            <person name="Ng V."/>
            <person name="Clum A."/>
            <person name="Steindorff A."/>
            <person name="Ohm R."/>
            <person name="Martin F."/>
            <person name="Silar P."/>
            <person name="Natvig D."/>
            <person name="Lalanne C."/>
            <person name="Gautier V."/>
            <person name="Ament-Velasquez S.L."/>
            <person name="Kruys A."/>
            <person name="Hutchinson M.I."/>
            <person name="Powell A.J."/>
            <person name="Barry K."/>
            <person name="Miller A.N."/>
            <person name="Grigoriev I.V."/>
            <person name="Debuchy R."/>
            <person name="Gladieux P."/>
            <person name="Thoren M.H."/>
            <person name="Johannesson H."/>
        </authorList>
    </citation>
    <scope>NUCLEOTIDE SEQUENCE</scope>
    <source>
        <strain evidence="3">CBS 307.81</strain>
    </source>
</reference>
<comment type="caution">
    <text evidence="3">The sequence shown here is derived from an EMBL/GenBank/DDBJ whole genome shotgun (WGS) entry which is preliminary data.</text>
</comment>
<evidence type="ECO:0000313" key="4">
    <source>
        <dbReference type="Proteomes" id="UP001174997"/>
    </source>
</evidence>
<accession>A0AA40DAQ6</accession>
<sequence length="235" mass="26709">MATTFHPFPRLPLELRAHIWQLTIQPQTIKITIPKPSTPVPPVLQACVESRSELVRAGYTKTCIEPIIGPTLNLDPPAGEDYHPQYVWANWEIDTLDIGLVNFDGENYGFARYAAVAPLVRHLRFSIPEALWSFERRQGDKGDLGVFEKVREITVFCRPAGGLASEYYDRFWPCGPENVVVVEEHHGGERAERGLLELRARDRLALSNQRYRADGPETRWRPRNVRRRGGAEGAV</sequence>
<feature type="domain" description="2EXR" evidence="2">
    <location>
        <begin position="5"/>
        <end position="96"/>
    </location>
</feature>
<dbReference type="InterPro" id="IPR045518">
    <property type="entry name" value="2EXR"/>
</dbReference>
<proteinExistence type="predicted"/>
<dbReference type="Pfam" id="PF20150">
    <property type="entry name" value="2EXR"/>
    <property type="match status" value="1"/>
</dbReference>
<evidence type="ECO:0000313" key="3">
    <source>
        <dbReference type="EMBL" id="KAK0669464.1"/>
    </source>
</evidence>
<name>A0AA40DAQ6_9PEZI</name>
<dbReference type="EMBL" id="JAULSY010000042">
    <property type="protein sequence ID" value="KAK0669464.1"/>
    <property type="molecule type" value="Genomic_DNA"/>
</dbReference>
<evidence type="ECO:0000256" key="1">
    <source>
        <dbReference type="SAM" id="MobiDB-lite"/>
    </source>
</evidence>
<dbReference type="Proteomes" id="UP001174997">
    <property type="component" value="Unassembled WGS sequence"/>
</dbReference>
<dbReference type="PANTHER" id="PTHR35910">
    <property type="entry name" value="2EXR DOMAIN-CONTAINING PROTEIN"/>
    <property type="match status" value="1"/>
</dbReference>
<dbReference type="PANTHER" id="PTHR35910:SF1">
    <property type="entry name" value="2EXR DOMAIN-CONTAINING PROTEIN"/>
    <property type="match status" value="1"/>
</dbReference>